<dbReference type="FunCoup" id="C1FE70">
    <property type="interactions" value="1837"/>
</dbReference>
<gene>
    <name evidence="4" type="ORF">MICPUN_66494</name>
</gene>
<dbReference type="GO" id="GO:0003924">
    <property type="term" value="F:GTPase activity"/>
    <property type="evidence" value="ECO:0007669"/>
    <property type="project" value="TreeGrafter"/>
</dbReference>
<dbReference type="PANTHER" id="PTHR12858:SF1">
    <property type="entry name" value="PRE-RRNA-PROCESSING PROTEIN TSR1 HOMOLOG"/>
    <property type="match status" value="1"/>
</dbReference>
<evidence type="ECO:0000259" key="3">
    <source>
        <dbReference type="SMART" id="SM01362"/>
    </source>
</evidence>
<evidence type="ECO:0000259" key="2">
    <source>
        <dbReference type="SMART" id="SM00785"/>
    </source>
</evidence>
<dbReference type="InParanoid" id="C1FE70"/>
<feature type="domain" description="AARP2CN" evidence="2">
    <location>
        <begin position="56"/>
        <end position="145"/>
    </location>
</feature>
<feature type="domain" description="Ribosome biogenesis protein BMS1/TSR1 C-terminal" evidence="3">
    <location>
        <begin position="286"/>
        <end position="564"/>
    </location>
</feature>
<dbReference type="SMART" id="SM01362">
    <property type="entry name" value="DUF663"/>
    <property type="match status" value="1"/>
</dbReference>
<comment type="similarity">
    <text evidence="1">Belongs to the TRAFAC class translation factor GTPase superfamily. Bms1-like GTPase family. TSR1 subfamily.</text>
</comment>
<proteinExistence type="inferred from homology"/>
<dbReference type="GO" id="GO:0034511">
    <property type="term" value="F:U3 snoRNA binding"/>
    <property type="evidence" value="ECO:0007669"/>
    <property type="project" value="TreeGrafter"/>
</dbReference>
<dbReference type="EMBL" id="CP001574">
    <property type="protein sequence ID" value="ACO68513.1"/>
    <property type="molecule type" value="Genomic_DNA"/>
</dbReference>
<dbReference type="KEGG" id="mis:MICPUN_66494"/>
<dbReference type="GO" id="GO:0005525">
    <property type="term" value="F:GTP binding"/>
    <property type="evidence" value="ECO:0007669"/>
    <property type="project" value="TreeGrafter"/>
</dbReference>
<dbReference type="Pfam" id="PF08142">
    <property type="entry name" value="AARP2CN"/>
    <property type="match status" value="1"/>
</dbReference>
<dbReference type="eggNOG" id="KOG1980">
    <property type="taxonomic scope" value="Eukaryota"/>
</dbReference>
<dbReference type="AlphaFoldDB" id="C1FE70"/>
<dbReference type="SMART" id="SM00785">
    <property type="entry name" value="AARP2CN"/>
    <property type="match status" value="1"/>
</dbReference>
<dbReference type="InterPro" id="IPR039761">
    <property type="entry name" value="Bms1/Tsr1"/>
</dbReference>
<dbReference type="OrthoDB" id="119302at2759"/>
<dbReference type="RefSeq" id="XP_002507255.1">
    <property type="nucleotide sequence ID" value="XM_002507209.1"/>
</dbReference>
<dbReference type="Proteomes" id="UP000002009">
    <property type="component" value="Chromosome 1"/>
</dbReference>
<evidence type="ECO:0000313" key="5">
    <source>
        <dbReference type="Proteomes" id="UP000002009"/>
    </source>
</evidence>
<name>C1FE70_MICCC</name>
<dbReference type="InterPro" id="IPR007034">
    <property type="entry name" value="BMS1_TSR1_C"/>
</dbReference>
<protein>
    <submittedName>
        <fullName evidence="4">Uncharacterized protein</fullName>
    </submittedName>
</protein>
<dbReference type="InterPro" id="IPR012948">
    <property type="entry name" value="AARP2CN"/>
</dbReference>
<dbReference type="GO" id="GO:0000479">
    <property type="term" value="P:endonucleolytic cleavage of tricistronic rRNA transcript (SSU-rRNA, 5.8S rRNA, LSU-rRNA)"/>
    <property type="evidence" value="ECO:0007669"/>
    <property type="project" value="TreeGrafter"/>
</dbReference>
<organism evidence="4 5">
    <name type="scientific">Micromonas commoda (strain RCC299 / NOUM17 / CCMP2709)</name>
    <name type="common">Picoplanktonic green alga</name>
    <dbReference type="NCBI Taxonomy" id="296587"/>
    <lineage>
        <taxon>Eukaryota</taxon>
        <taxon>Viridiplantae</taxon>
        <taxon>Chlorophyta</taxon>
        <taxon>Mamiellophyceae</taxon>
        <taxon>Mamiellales</taxon>
        <taxon>Mamiellaceae</taxon>
        <taxon>Micromonas</taxon>
    </lineage>
</organism>
<accession>C1FE70</accession>
<dbReference type="STRING" id="296587.C1FE70"/>
<keyword evidence="5" id="KW-1185">Reference proteome</keyword>
<dbReference type="OMA" id="HQFMGLL"/>
<dbReference type="PANTHER" id="PTHR12858">
    <property type="entry name" value="RIBOSOME BIOGENESIS PROTEIN"/>
    <property type="match status" value="1"/>
</dbReference>
<sequence>LQAQGLPPIICALRGLNALTVKKKFIARKITRDSVRNAFNVTADHVKLYPADTTNELCEFVRQVCEHRCSQPQWRSARAYVLAERFNIFPESAPSTNSYIKDDHTVSIQVEGYVRGSALSANQLVHLPGIGDFPIAQIMAVSAPITNQFSGFAKQDDNASYDHFRDAITHIPDPNHQVIALRENIPDLHSNEQTWPTDEDLALSVGQRISVSDTVYDREGHLCESQGNAVVNNDRGGKSSEMRDKNVKITPLGSATLSDHGTIQIKTSCCASEWAAEKDELIFPDEMETPLLTPARERFARYRGLKSFRSSRWDPKEQLPVEYSRLFTFENFRRATRQTLTREQKIIAAGIGDFVRVVVEGVPRVAAMAFSLLQHESKLTVMHYSVVKAPSYGLPLRSKTPVWFHVGFRRERASPIFSADGLGDKHKFERFLPQGQRAIATVYGPVTYPPAPVLGFKEEVSAAGIIAHLVFSGGVQKSDPDRIILKRIILTGVPFKTHKCKAVVRQMFFNPGDVRWFQPLELWTKCGLRGKIKEAVGTHGHMKCVFNGVIQQRDTVCITLYKRVYPKFLVD</sequence>
<feature type="non-terminal residue" evidence="4">
    <location>
        <position position="1"/>
    </location>
</feature>
<evidence type="ECO:0000313" key="4">
    <source>
        <dbReference type="EMBL" id="ACO68513.1"/>
    </source>
</evidence>
<dbReference type="Pfam" id="PF04950">
    <property type="entry name" value="RIBIOP_C"/>
    <property type="match status" value="1"/>
</dbReference>
<dbReference type="GO" id="GO:0005634">
    <property type="term" value="C:nucleus"/>
    <property type="evidence" value="ECO:0007669"/>
    <property type="project" value="InterPro"/>
</dbReference>
<dbReference type="GeneID" id="8250180"/>
<evidence type="ECO:0000256" key="1">
    <source>
        <dbReference type="ARBA" id="ARBA00038288"/>
    </source>
</evidence>
<dbReference type="GO" id="GO:0030688">
    <property type="term" value="C:preribosome, small subunit precursor"/>
    <property type="evidence" value="ECO:0007669"/>
    <property type="project" value="TreeGrafter"/>
</dbReference>
<reference evidence="4 5" key="1">
    <citation type="journal article" date="2009" name="Science">
        <title>Green evolution and dynamic adaptations revealed by genomes of the marine picoeukaryotes Micromonas.</title>
        <authorList>
            <person name="Worden A.Z."/>
            <person name="Lee J.H."/>
            <person name="Mock T."/>
            <person name="Rouze P."/>
            <person name="Simmons M.P."/>
            <person name="Aerts A.L."/>
            <person name="Allen A.E."/>
            <person name="Cuvelier M.L."/>
            <person name="Derelle E."/>
            <person name="Everett M.V."/>
            <person name="Foulon E."/>
            <person name="Grimwood J."/>
            <person name="Gundlach H."/>
            <person name="Henrissat B."/>
            <person name="Napoli C."/>
            <person name="McDonald S.M."/>
            <person name="Parker M.S."/>
            <person name="Rombauts S."/>
            <person name="Salamov A."/>
            <person name="Von Dassow P."/>
            <person name="Badger J.H."/>
            <person name="Coutinho P.M."/>
            <person name="Demir E."/>
            <person name="Dubchak I."/>
            <person name="Gentemann C."/>
            <person name="Eikrem W."/>
            <person name="Gready J.E."/>
            <person name="John U."/>
            <person name="Lanier W."/>
            <person name="Lindquist E.A."/>
            <person name="Lucas S."/>
            <person name="Mayer K.F."/>
            <person name="Moreau H."/>
            <person name="Not F."/>
            <person name="Otillar R."/>
            <person name="Panaud O."/>
            <person name="Pangilinan J."/>
            <person name="Paulsen I."/>
            <person name="Piegu B."/>
            <person name="Poliakov A."/>
            <person name="Robbens S."/>
            <person name="Schmutz J."/>
            <person name="Toulza E."/>
            <person name="Wyss T."/>
            <person name="Zelensky A."/>
            <person name="Zhou K."/>
            <person name="Armbrust E.V."/>
            <person name="Bhattacharya D."/>
            <person name="Goodenough U.W."/>
            <person name="Van de Peer Y."/>
            <person name="Grigoriev I.V."/>
        </authorList>
    </citation>
    <scope>NUCLEOTIDE SEQUENCE [LARGE SCALE GENOMIC DNA]</scope>
    <source>
        <strain evidence="5">RCC299 / NOUM17</strain>
    </source>
</reference>
<dbReference type="GO" id="GO:0000462">
    <property type="term" value="P:maturation of SSU-rRNA from tricistronic rRNA transcript (SSU-rRNA, 5.8S rRNA, LSU-rRNA)"/>
    <property type="evidence" value="ECO:0007669"/>
    <property type="project" value="TreeGrafter"/>
</dbReference>